<evidence type="ECO:0000313" key="16">
    <source>
        <dbReference type="Proteomes" id="UP001153712"/>
    </source>
</evidence>
<evidence type="ECO:0000256" key="9">
    <source>
        <dbReference type="ARBA" id="ARBA00023128"/>
    </source>
</evidence>
<dbReference type="GO" id="GO:0006979">
    <property type="term" value="P:response to oxidative stress"/>
    <property type="evidence" value="ECO:0007669"/>
    <property type="project" value="TreeGrafter"/>
</dbReference>
<dbReference type="InterPro" id="IPR045299">
    <property type="entry name" value="Complex1_LYR_NDUFA6_LYRM6"/>
</dbReference>
<evidence type="ECO:0000256" key="6">
    <source>
        <dbReference type="ARBA" id="ARBA00022660"/>
    </source>
</evidence>
<sequence length="122" mass="14967">MVPKDIKKVVKHVKPILSVTQKEARKRVLSLYKSWFRQLPYIVKKYDVPVSYEDCRQRLRYEFTKYKKINDLRIIDMLIIRGQMDLKEVVKAWKTKSHIMRMFQDVYEVKTEDFLKKFYSNK</sequence>
<keyword evidence="10" id="KW-0472">Membrane</keyword>
<proteinExistence type="inferred from homology"/>
<protein>
    <recommendedName>
        <fullName evidence="4">NADH dehydrogenase [ubiquinone] 1 alpha subcomplex subunit 6</fullName>
    </recommendedName>
    <alternativeName>
        <fullName evidence="11">Complex I-B14</fullName>
    </alternativeName>
    <alternativeName>
        <fullName evidence="12">NADH-ubiquinone oxidoreductase B14 subunit</fullName>
    </alternativeName>
</protein>
<dbReference type="AlphaFoldDB" id="A0A9N9XMV6"/>
<keyword evidence="7" id="KW-0999">Mitochondrion inner membrane</keyword>
<keyword evidence="8" id="KW-0249">Electron transport</keyword>
<keyword evidence="6" id="KW-0679">Respiratory chain</keyword>
<comment type="subcellular location">
    <subcellularLocation>
        <location evidence="1">Mitochondrion inner membrane</location>
        <topology evidence="1">Peripheral membrane protein</topology>
        <orientation evidence="1">Matrix side</orientation>
    </subcellularLocation>
</comment>
<organism evidence="15 16">
    <name type="scientific">Phyllotreta striolata</name>
    <name type="common">Striped flea beetle</name>
    <name type="synonym">Crioceris striolata</name>
    <dbReference type="NCBI Taxonomy" id="444603"/>
    <lineage>
        <taxon>Eukaryota</taxon>
        <taxon>Metazoa</taxon>
        <taxon>Ecdysozoa</taxon>
        <taxon>Arthropoda</taxon>
        <taxon>Hexapoda</taxon>
        <taxon>Insecta</taxon>
        <taxon>Pterygota</taxon>
        <taxon>Neoptera</taxon>
        <taxon>Endopterygota</taxon>
        <taxon>Coleoptera</taxon>
        <taxon>Polyphaga</taxon>
        <taxon>Cucujiformia</taxon>
        <taxon>Chrysomeloidea</taxon>
        <taxon>Chrysomelidae</taxon>
        <taxon>Galerucinae</taxon>
        <taxon>Alticini</taxon>
        <taxon>Phyllotreta</taxon>
    </lineage>
</organism>
<accession>A0A9N9XMV6</accession>
<evidence type="ECO:0000256" key="11">
    <source>
        <dbReference type="ARBA" id="ARBA00030213"/>
    </source>
</evidence>
<comment type="similarity">
    <text evidence="2">Belongs to the complex I LYR family.</text>
</comment>
<dbReference type="OrthoDB" id="14535at2759"/>
<keyword evidence="16" id="KW-1185">Reference proteome</keyword>
<dbReference type="CDD" id="cd20266">
    <property type="entry name" value="Complex1_LYR_NDUFA6_LYRM6"/>
    <property type="match status" value="1"/>
</dbReference>
<evidence type="ECO:0000256" key="12">
    <source>
        <dbReference type="ARBA" id="ARBA00032352"/>
    </source>
</evidence>
<evidence type="ECO:0000313" key="15">
    <source>
        <dbReference type="EMBL" id="CAG9858060.1"/>
    </source>
</evidence>
<dbReference type="InterPro" id="IPR016488">
    <property type="entry name" value="NADH_Ub_cplx-1_asu_su-6"/>
</dbReference>
<evidence type="ECO:0000256" key="7">
    <source>
        <dbReference type="ARBA" id="ARBA00022792"/>
    </source>
</evidence>
<keyword evidence="5" id="KW-0813">Transport</keyword>
<comment type="function">
    <text evidence="13">Accessory subunit of the mitochondrial membrane respiratory chain NADH dehydrogenase (Complex I), that is believed to be not involved in catalysis. Required for proper complex I assembly. Complex I functions in the transfer of electrons from NADH to the respiratory chain. The immediate electron acceptor for the enzyme is believed to be ubiquinone.</text>
</comment>
<dbReference type="Pfam" id="PF05347">
    <property type="entry name" value="Complex1_LYR"/>
    <property type="match status" value="1"/>
</dbReference>
<evidence type="ECO:0000256" key="10">
    <source>
        <dbReference type="ARBA" id="ARBA00023136"/>
    </source>
</evidence>
<dbReference type="GO" id="GO:0005743">
    <property type="term" value="C:mitochondrial inner membrane"/>
    <property type="evidence" value="ECO:0007669"/>
    <property type="project" value="UniProtKB-SubCell"/>
</dbReference>
<name>A0A9N9XMV6_PHYSR</name>
<evidence type="ECO:0000256" key="13">
    <source>
        <dbReference type="ARBA" id="ARBA00046116"/>
    </source>
</evidence>
<evidence type="ECO:0000256" key="1">
    <source>
        <dbReference type="ARBA" id="ARBA00004443"/>
    </source>
</evidence>
<dbReference type="EMBL" id="OU900108">
    <property type="protein sequence ID" value="CAG9858060.1"/>
    <property type="molecule type" value="Genomic_DNA"/>
</dbReference>
<dbReference type="PANTHER" id="PTHR12964">
    <property type="entry name" value="NADH-UBIQUINONE OXIDOREDUCTASE B14 SUBUNIT"/>
    <property type="match status" value="1"/>
</dbReference>
<comment type="subunit">
    <text evidence="3">Mammalian complex I is composed of 45 different subunits.</text>
</comment>
<feature type="domain" description="Complex 1 LYR protein" evidence="14">
    <location>
        <begin position="26"/>
        <end position="88"/>
    </location>
</feature>
<evidence type="ECO:0000259" key="14">
    <source>
        <dbReference type="Pfam" id="PF05347"/>
    </source>
</evidence>
<dbReference type="GO" id="GO:0045271">
    <property type="term" value="C:respiratory chain complex I"/>
    <property type="evidence" value="ECO:0007669"/>
    <property type="project" value="InterPro"/>
</dbReference>
<evidence type="ECO:0000256" key="8">
    <source>
        <dbReference type="ARBA" id="ARBA00022982"/>
    </source>
</evidence>
<dbReference type="Proteomes" id="UP001153712">
    <property type="component" value="Chromosome 15"/>
</dbReference>
<evidence type="ECO:0000256" key="5">
    <source>
        <dbReference type="ARBA" id="ARBA00022448"/>
    </source>
</evidence>
<reference evidence="15" key="1">
    <citation type="submission" date="2022-01" db="EMBL/GenBank/DDBJ databases">
        <authorList>
            <person name="King R."/>
        </authorList>
    </citation>
    <scope>NUCLEOTIDE SEQUENCE</scope>
</reference>
<gene>
    <name evidence="15" type="ORF">PHYEVI_LOCUS4453</name>
</gene>
<dbReference type="InterPro" id="IPR008011">
    <property type="entry name" value="Complex1_LYR_dom"/>
</dbReference>
<evidence type="ECO:0000256" key="4">
    <source>
        <dbReference type="ARBA" id="ARBA00016386"/>
    </source>
</evidence>
<keyword evidence="9" id="KW-0496">Mitochondrion</keyword>
<evidence type="ECO:0000256" key="2">
    <source>
        <dbReference type="ARBA" id="ARBA00009508"/>
    </source>
</evidence>
<dbReference type="PANTHER" id="PTHR12964:SF0">
    <property type="entry name" value="NADH DEHYDROGENASE [UBIQUINONE] 1 ALPHA SUBCOMPLEX SUBUNIT 6"/>
    <property type="match status" value="1"/>
</dbReference>
<evidence type="ECO:0000256" key="3">
    <source>
        <dbReference type="ARBA" id="ARBA00011790"/>
    </source>
</evidence>